<gene>
    <name evidence="4" type="ORF">E4663_14260</name>
</gene>
<evidence type="ECO:0000313" key="5">
    <source>
        <dbReference type="Proteomes" id="UP000297982"/>
    </source>
</evidence>
<dbReference type="AlphaFoldDB" id="A0A4Z0GXH2"/>
<protein>
    <submittedName>
        <fullName evidence="4">Serine acetyltransferase</fullName>
    </submittedName>
</protein>
<dbReference type="Gene3D" id="2.160.10.10">
    <property type="entry name" value="Hexapeptide repeat proteins"/>
    <property type="match status" value="1"/>
</dbReference>
<proteinExistence type="inferred from homology"/>
<evidence type="ECO:0000256" key="2">
    <source>
        <dbReference type="ARBA" id="ARBA00022679"/>
    </source>
</evidence>
<dbReference type="SUPFAM" id="SSF51161">
    <property type="entry name" value="Trimeric LpxA-like enzymes"/>
    <property type="match status" value="1"/>
</dbReference>
<keyword evidence="5" id="KW-1185">Reference proteome</keyword>
<keyword evidence="2 4" id="KW-0808">Transferase</keyword>
<dbReference type="GO" id="GO:0016746">
    <property type="term" value="F:acyltransferase activity"/>
    <property type="evidence" value="ECO:0007669"/>
    <property type="project" value="UniProtKB-KW"/>
</dbReference>
<dbReference type="Pfam" id="PF00132">
    <property type="entry name" value="Hexapep"/>
    <property type="match status" value="1"/>
</dbReference>
<dbReference type="Proteomes" id="UP000297982">
    <property type="component" value="Unassembled WGS sequence"/>
</dbReference>
<evidence type="ECO:0000256" key="1">
    <source>
        <dbReference type="ARBA" id="ARBA00007274"/>
    </source>
</evidence>
<sequence>MYNIYLKKYSSYIGHNAKIANPPCFPHDKFGIFISGNASIGKDCIIFQQVTIGTNHLPDSKGMGAPTIGNNCYIGAGAKIIGKVVVGNNVRIGANCVVFEDVPDNSVVVNEKPRYIQKNEITNKQYKRIDGKWKFYNNGLWEEELDEEVLNKLNEI</sequence>
<reference evidence="4 5" key="1">
    <citation type="journal article" date="2003" name="Int. J. Syst. Evol. Microbiol.">
        <title>Halobacillus salinus sp. nov., isolated from a salt lake on the coast of the East Sea in Korea.</title>
        <authorList>
            <person name="Yoon J.H."/>
            <person name="Kang K.H."/>
            <person name="Park Y.H."/>
        </authorList>
    </citation>
    <scope>NUCLEOTIDE SEQUENCE [LARGE SCALE GENOMIC DNA]</scope>
    <source>
        <strain evidence="4 5">HSL-3</strain>
    </source>
</reference>
<dbReference type="EMBL" id="SRJC01000003">
    <property type="protein sequence ID" value="TGB02519.1"/>
    <property type="molecule type" value="Genomic_DNA"/>
</dbReference>
<organism evidence="4 5">
    <name type="scientific">Halobacillus salinus</name>
    <dbReference type="NCBI Taxonomy" id="192814"/>
    <lineage>
        <taxon>Bacteria</taxon>
        <taxon>Bacillati</taxon>
        <taxon>Bacillota</taxon>
        <taxon>Bacilli</taxon>
        <taxon>Bacillales</taxon>
        <taxon>Bacillaceae</taxon>
        <taxon>Halobacillus</taxon>
    </lineage>
</organism>
<dbReference type="PANTHER" id="PTHR42811">
    <property type="entry name" value="SERINE ACETYLTRANSFERASE"/>
    <property type="match status" value="1"/>
</dbReference>
<evidence type="ECO:0000256" key="3">
    <source>
        <dbReference type="ARBA" id="ARBA00023315"/>
    </source>
</evidence>
<evidence type="ECO:0000313" key="4">
    <source>
        <dbReference type="EMBL" id="TGB02519.1"/>
    </source>
</evidence>
<dbReference type="InterPro" id="IPR045304">
    <property type="entry name" value="LbH_SAT"/>
</dbReference>
<dbReference type="InterPro" id="IPR011004">
    <property type="entry name" value="Trimer_LpxA-like_sf"/>
</dbReference>
<dbReference type="InterPro" id="IPR001451">
    <property type="entry name" value="Hexapep"/>
</dbReference>
<keyword evidence="3" id="KW-0012">Acyltransferase</keyword>
<dbReference type="CDD" id="cd03354">
    <property type="entry name" value="LbH_SAT"/>
    <property type="match status" value="1"/>
</dbReference>
<name>A0A4Z0GXH2_9BACI</name>
<comment type="caution">
    <text evidence="4">The sequence shown here is derived from an EMBL/GenBank/DDBJ whole genome shotgun (WGS) entry which is preliminary data.</text>
</comment>
<accession>A0A4Z0GXH2</accession>
<comment type="similarity">
    <text evidence="1">Belongs to the transferase hexapeptide repeat family.</text>
</comment>